<feature type="domain" description="UBC core" evidence="25">
    <location>
        <begin position="7"/>
        <end position="157"/>
    </location>
</feature>
<dbReference type="EC" id="2.3.2.23" evidence="7"/>
<evidence type="ECO:0000313" key="26">
    <source>
        <dbReference type="Proteomes" id="UP000095285"/>
    </source>
</evidence>
<sequence length="577" mass="66191">MGGPSVTAVSRLKKDYAKLMKDPVPFVMAAPLHSNILEWHYVIKGAPQTPYEGGFYHGKLIFPPDFPFKPPSIFMLTPSGRFQTNTRLCLSISDFHPDTWNPAWTVSTIITGLLSFMNDTAPTLGSITSSDAEKRVLARKSREFNLKDRVFCELFSDLAEQIREELAEERNKLLSEENAMDETASQRRSGEEGEYATLTYNLVVLAGVVLIAFAAQRTAVQKPDPQMQRDLFSFKTSCEEQLASSRQRSLASSGLYKKQGLPSTYLAIVIMSSPSDAMVRAVIRNTWLKLSLKGKATFRYTFPIGTKNLSSFLKERLKEENNSFNDLIFLEDLTDTYQNLTKKSLLSMQVMHNMYKFEFLLKVDSDSFVRLGAFLKALKDIEDPNLYWGFLDGRARPKRRGQWAERDWIICDRYVPYQLGGGYVLSYKLVDFFVRNKDLLKIFKSEDVSIGAWLAGLSVRYVHDPRFDTEFRSRGCNNQYIITHKQTPESLKKLYASVVSTGRLCEKEYRIRPSYVYDCFTDCDLGFGVRIKMGEWNKVEFRCQFTFSDFILEIFGIEERIKESYDGFKSIISDAIF</sequence>
<evidence type="ECO:0000256" key="11">
    <source>
        <dbReference type="ARBA" id="ARBA00022741"/>
    </source>
</evidence>
<comment type="pathway">
    <text evidence="4">Glycan metabolism; chondroitin sulfate biosynthesis.</text>
</comment>
<keyword evidence="15" id="KW-0735">Signal-anchor</keyword>
<evidence type="ECO:0000256" key="1">
    <source>
        <dbReference type="ARBA" id="ARBA00001936"/>
    </source>
</evidence>
<keyword evidence="9" id="KW-0808">Transferase</keyword>
<comment type="cofactor">
    <cofactor evidence="1">
        <name>Mn(2+)</name>
        <dbReference type="ChEBI" id="CHEBI:29035"/>
    </cofactor>
</comment>
<dbReference type="GO" id="GO:0000139">
    <property type="term" value="C:Golgi membrane"/>
    <property type="evidence" value="ECO:0007669"/>
    <property type="project" value="UniProtKB-SubCell"/>
</dbReference>
<dbReference type="Pfam" id="PF00179">
    <property type="entry name" value="UQ_con"/>
    <property type="match status" value="1"/>
</dbReference>
<dbReference type="Proteomes" id="UP000095285">
    <property type="component" value="Unassembled WGS sequence"/>
</dbReference>
<evidence type="ECO:0000256" key="13">
    <source>
        <dbReference type="ARBA" id="ARBA00022824"/>
    </source>
</evidence>
<dbReference type="FunFam" id="3.10.110.10:FF:000023">
    <property type="entry name" value="Ubiquitin-conjugating enzyme E2 J2"/>
    <property type="match status" value="1"/>
</dbReference>
<evidence type="ECO:0000256" key="9">
    <source>
        <dbReference type="ARBA" id="ARBA00022679"/>
    </source>
</evidence>
<evidence type="ECO:0000259" key="25">
    <source>
        <dbReference type="PROSITE" id="PS50127"/>
    </source>
</evidence>
<comment type="function">
    <text evidence="21">Catalyzes the covalent attachment of ubiquitin to other proteins. Seems to function in the selective degradation of misfolded membrane proteins from the endoplasmic reticulum (ERAD). In cooperation with the GATOR2 complex, catalyzes 'Lys-6'-linked ubiquitination of NPRL2.</text>
</comment>
<dbReference type="Gene3D" id="3.10.110.10">
    <property type="entry name" value="Ubiquitin Conjugating Enzyme"/>
    <property type="match status" value="1"/>
</dbReference>
<name>A0A1I7VL20_LOALO</name>
<keyword evidence="18" id="KW-0472">Membrane</keyword>
<evidence type="ECO:0000256" key="15">
    <source>
        <dbReference type="ARBA" id="ARBA00022968"/>
    </source>
</evidence>
<evidence type="ECO:0000256" key="14">
    <source>
        <dbReference type="ARBA" id="ARBA00022840"/>
    </source>
</evidence>
<comment type="pathway">
    <text evidence="5">Glycan metabolism; heparan sulfate biosynthesis.</text>
</comment>
<evidence type="ECO:0000256" key="24">
    <source>
        <dbReference type="SAM" id="Coils"/>
    </source>
</evidence>
<dbReference type="GO" id="GO:0006024">
    <property type="term" value="P:glycosaminoglycan biosynthetic process"/>
    <property type="evidence" value="ECO:0007669"/>
    <property type="project" value="UniProtKB-ARBA"/>
</dbReference>
<evidence type="ECO:0000256" key="2">
    <source>
        <dbReference type="ARBA" id="ARBA00004323"/>
    </source>
</evidence>
<dbReference type="GO" id="GO:0061631">
    <property type="term" value="F:ubiquitin conjugating enzyme activity"/>
    <property type="evidence" value="ECO:0007669"/>
    <property type="project" value="UniProtKB-EC"/>
</dbReference>
<evidence type="ECO:0000256" key="5">
    <source>
        <dbReference type="ARBA" id="ARBA00005093"/>
    </source>
</evidence>
<dbReference type="WBParaSite" id="EN70_3706">
    <property type="protein sequence ID" value="EN70_3706"/>
    <property type="gene ID" value="EN70_3706"/>
</dbReference>
<keyword evidence="10" id="KW-0812">Transmembrane</keyword>
<keyword evidence="19" id="KW-0325">Glycoprotein</keyword>
<dbReference type="GO" id="GO:0005789">
    <property type="term" value="C:endoplasmic reticulum membrane"/>
    <property type="evidence" value="ECO:0007669"/>
    <property type="project" value="UniProtKB-SubCell"/>
</dbReference>
<evidence type="ECO:0000256" key="19">
    <source>
        <dbReference type="ARBA" id="ARBA00023180"/>
    </source>
</evidence>
<dbReference type="InterPro" id="IPR016135">
    <property type="entry name" value="UBQ-conjugating_enzyme/RWD"/>
</dbReference>
<proteinExistence type="inferred from homology"/>
<dbReference type="Pfam" id="PF01762">
    <property type="entry name" value="Galactosyl_T"/>
    <property type="match status" value="1"/>
</dbReference>
<organism evidence="26 27">
    <name type="scientific">Loa loa</name>
    <name type="common">Eye worm</name>
    <name type="synonym">Filaria loa</name>
    <dbReference type="NCBI Taxonomy" id="7209"/>
    <lineage>
        <taxon>Eukaryota</taxon>
        <taxon>Metazoa</taxon>
        <taxon>Ecdysozoa</taxon>
        <taxon>Nematoda</taxon>
        <taxon>Chromadorea</taxon>
        <taxon>Rhabditida</taxon>
        <taxon>Spirurina</taxon>
        <taxon>Spiruromorpha</taxon>
        <taxon>Filarioidea</taxon>
        <taxon>Onchocercidae</taxon>
        <taxon>Loa</taxon>
    </lineage>
</organism>
<keyword evidence="26" id="KW-1185">Reference proteome</keyword>
<dbReference type="SMART" id="SM00212">
    <property type="entry name" value="UBCc"/>
    <property type="match status" value="1"/>
</dbReference>
<keyword evidence="17" id="KW-0333">Golgi apparatus</keyword>
<evidence type="ECO:0000256" key="17">
    <source>
        <dbReference type="ARBA" id="ARBA00023034"/>
    </source>
</evidence>
<comment type="similarity">
    <text evidence="6">Belongs to the glycosyltransferase 31 family.</text>
</comment>
<evidence type="ECO:0000256" key="8">
    <source>
        <dbReference type="ARBA" id="ARBA00022676"/>
    </source>
</evidence>
<keyword evidence="12" id="KW-0833">Ubl conjugation pathway</keyword>
<evidence type="ECO:0000256" key="16">
    <source>
        <dbReference type="ARBA" id="ARBA00022989"/>
    </source>
</evidence>
<dbReference type="SUPFAM" id="SSF54495">
    <property type="entry name" value="UBC-like"/>
    <property type="match status" value="1"/>
</dbReference>
<dbReference type="InterPro" id="IPR002659">
    <property type="entry name" value="Glyco_trans_31"/>
</dbReference>
<dbReference type="PANTHER" id="PTHR11214">
    <property type="entry name" value="BETA-1,3-N-ACETYLGLUCOSAMINYLTRANSFERASE"/>
    <property type="match status" value="1"/>
</dbReference>
<evidence type="ECO:0000256" key="6">
    <source>
        <dbReference type="ARBA" id="ARBA00008661"/>
    </source>
</evidence>
<keyword evidence="8" id="KW-0328">Glycosyltransferase</keyword>
<dbReference type="PANTHER" id="PTHR11214:SF3">
    <property type="entry name" value="BETA-1,3-GALACTOSYLTRANSFERASE 6"/>
    <property type="match status" value="1"/>
</dbReference>
<dbReference type="InterPro" id="IPR000608">
    <property type="entry name" value="UBC"/>
</dbReference>
<keyword evidence="20" id="KW-0464">Manganese</keyword>
<evidence type="ECO:0000313" key="27">
    <source>
        <dbReference type="WBParaSite" id="EN70_3706"/>
    </source>
</evidence>
<dbReference type="Gene3D" id="3.90.550.50">
    <property type="match status" value="1"/>
</dbReference>
<protein>
    <recommendedName>
        <fullName evidence="23">Ubiquitin-conjugating enzyme E2 J2</fullName>
        <ecNumber evidence="7">2.3.2.23</ecNumber>
        <ecNumber evidence="22">2.4.1.134</ecNumber>
    </recommendedName>
</protein>
<evidence type="ECO:0000256" key="18">
    <source>
        <dbReference type="ARBA" id="ARBA00023136"/>
    </source>
</evidence>
<evidence type="ECO:0000256" key="22">
    <source>
        <dbReference type="ARBA" id="ARBA00066517"/>
    </source>
</evidence>
<evidence type="ECO:0000256" key="7">
    <source>
        <dbReference type="ARBA" id="ARBA00012486"/>
    </source>
</evidence>
<dbReference type="CDD" id="cd23799">
    <property type="entry name" value="UBCc_UBE2J"/>
    <property type="match status" value="1"/>
</dbReference>
<keyword evidence="14" id="KW-0067">ATP-binding</keyword>
<dbReference type="STRING" id="7209.A0A1I7VL20"/>
<accession>A0A1I7VL20</accession>
<dbReference type="GO" id="GO:0006493">
    <property type="term" value="P:protein O-linked glycosylation"/>
    <property type="evidence" value="ECO:0007669"/>
    <property type="project" value="TreeGrafter"/>
</dbReference>
<dbReference type="GO" id="GO:0005524">
    <property type="term" value="F:ATP binding"/>
    <property type="evidence" value="ECO:0007669"/>
    <property type="project" value="UniProtKB-KW"/>
</dbReference>
<evidence type="ECO:0000256" key="12">
    <source>
        <dbReference type="ARBA" id="ARBA00022786"/>
    </source>
</evidence>
<evidence type="ECO:0000256" key="20">
    <source>
        <dbReference type="ARBA" id="ARBA00023211"/>
    </source>
</evidence>
<feature type="coiled-coil region" evidence="24">
    <location>
        <begin position="152"/>
        <end position="186"/>
    </location>
</feature>
<evidence type="ECO:0000256" key="4">
    <source>
        <dbReference type="ARBA" id="ARBA00004840"/>
    </source>
</evidence>
<dbReference type="GO" id="GO:0047220">
    <property type="term" value="F:galactosylxylosylprotein 3-beta-galactosyltransferase activity"/>
    <property type="evidence" value="ECO:0007669"/>
    <property type="project" value="UniProtKB-EC"/>
</dbReference>
<reference evidence="27" key="2">
    <citation type="submission" date="2016-11" db="UniProtKB">
        <authorList>
            <consortium name="WormBaseParasite"/>
        </authorList>
    </citation>
    <scope>IDENTIFICATION</scope>
</reference>
<dbReference type="AlphaFoldDB" id="A0A1I7VL20"/>
<dbReference type="eggNOG" id="KOG2288">
    <property type="taxonomic scope" value="Eukaryota"/>
</dbReference>
<keyword evidence="24" id="KW-0175">Coiled coil</keyword>
<evidence type="ECO:0000256" key="3">
    <source>
        <dbReference type="ARBA" id="ARBA00004586"/>
    </source>
</evidence>
<evidence type="ECO:0000256" key="10">
    <source>
        <dbReference type="ARBA" id="ARBA00022692"/>
    </source>
</evidence>
<keyword evidence="11" id="KW-0547">Nucleotide-binding</keyword>
<reference evidence="26" key="1">
    <citation type="submission" date="2012-04" db="EMBL/GenBank/DDBJ databases">
        <title>The Genome Sequence of Loa loa.</title>
        <authorList>
            <consortium name="The Broad Institute Genome Sequencing Platform"/>
            <consortium name="Broad Institute Genome Sequencing Center for Infectious Disease"/>
            <person name="Nutman T.B."/>
            <person name="Fink D.L."/>
            <person name="Russ C."/>
            <person name="Young S."/>
            <person name="Zeng Q."/>
            <person name="Gargeya S."/>
            <person name="Alvarado L."/>
            <person name="Berlin A."/>
            <person name="Chapman S.B."/>
            <person name="Chen Z."/>
            <person name="Freedman E."/>
            <person name="Gellesch M."/>
            <person name="Goldberg J."/>
            <person name="Griggs A."/>
            <person name="Gujja S."/>
            <person name="Heilman E.R."/>
            <person name="Heiman D."/>
            <person name="Howarth C."/>
            <person name="Mehta T."/>
            <person name="Neiman D."/>
            <person name="Pearson M."/>
            <person name="Roberts A."/>
            <person name="Saif S."/>
            <person name="Shea T."/>
            <person name="Shenoy N."/>
            <person name="Sisk P."/>
            <person name="Stolte C."/>
            <person name="Sykes S."/>
            <person name="White J."/>
            <person name="Yandava C."/>
            <person name="Haas B."/>
            <person name="Henn M.R."/>
            <person name="Nusbaum C."/>
            <person name="Birren B."/>
        </authorList>
    </citation>
    <scope>NUCLEOTIDE SEQUENCE [LARGE SCALE GENOMIC DNA]</scope>
</reference>
<keyword evidence="16" id="KW-1133">Transmembrane helix</keyword>
<dbReference type="PROSITE" id="PS50127">
    <property type="entry name" value="UBC_2"/>
    <property type="match status" value="1"/>
</dbReference>
<keyword evidence="13" id="KW-0256">Endoplasmic reticulum</keyword>
<dbReference type="EC" id="2.4.1.134" evidence="22"/>
<comment type="subcellular location">
    <subcellularLocation>
        <location evidence="3">Endoplasmic reticulum membrane</location>
    </subcellularLocation>
    <subcellularLocation>
        <location evidence="2">Golgi apparatus membrane</location>
        <topology evidence="2">Single-pass type II membrane protein</topology>
    </subcellularLocation>
</comment>
<dbReference type="FunFam" id="3.90.550.50:FF:000018">
    <property type="entry name" value="Hexosyltransferase"/>
    <property type="match status" value="1"/>
</dbReference>
<evidence type="ECO:0000256" key="21">
    <source>
        <dbReference type="ARBA" id="ARBA00054775"/>
    </source>
</evidence>
<evidence type="ECO:0000256" key="23">
    <source>
        <dbReference type="ARBA" id="ARBA00073320"/>
    </source>
</evidence>